<dbReference type="Proteomes" id="UP001058974">
    <property type="component" value="Chromosome 7"/>
</dbReference>
<evidence type="ECO:0000256" key="1">
    <source>
        <dbReference type="SAM" id="MobiDB-lite"/>
    </source>
</evidence>
<dbReference type="Gramene" id="Psat07G0087000-T1">
    <property type="protein sequence ID" value="KAI5383653.1"/>
    <property type="gene ID" value="KIW84_070870"/>
</dbReference>
<evidence type="ECO:0000313" key="2">
    <source>
        <dbReference type="EMBL" id="KAI5383653.1"/>
    </source>
</evidence>
<accession>A0A9D4VGU6</accession>
<feature type="compositionally biased region" description="Low complexity" evidence="1">
    <location>
        <begin position="29"/>
        <end position="44"/>
    </location>
</feature>
<dbReference type="EMBL" id="JAMSHJ010000007">
    <property type="protein sequence ID" value="KAI5383653.1"/>
    <property type="molecule type" value="Genomic_DNA"/>
</dbReference>
<gene>
    <name evidence="2" type="ORF">KIW84_070870</name>
</gene>
<protein>
    <submittedName>
        <fullName evidence="2">Uncharacterized protein</fullName>
    </submittedName>
</protein>
<name>A0A9D4VGU6_PEA</name>
<reference evidence="2 3" key="1">
    <citation type="journal article" date="2022" name="Nat. Genet.">
        <title>Improved pea reference genome and pan-genome highlight genomic features and evolutionary characteristics.</title>
        <authorList>
            <person name="Yang T."/>
            <person name="Liu R."/>
            <person name="Luo Y."/>
            <person name="Hu S."/>
            <person name="Wang D."/>
            <person name="Wang C."/>
            <person name="Pandey M.K."/>
            <person name="Ge S."/>
            <person name="Xu Q."/>
            <person name="Li N."/>
            <person name="Li G."/>
            <person name="Huang Y."/>
            <person name="Saxena R.K."/>
            <person name="Ji Y."/>
            <person name="Li M."/>
            <person name="Yan X."/>
            <person name="He Y."/>
            <person name="Liu Y."/>
            <person name="Wang X."/>
            <person name="Xiang C."/>
            <person name="Varshney R.K."/>
            <person name="Ding H."/>
            <person name="Gao S."/>
            <person name="Zong X."/>
        </authorList>
    </citation>
    <scope>NUCLEOTIDE SEQUENCE [LARGE SCALE GENOMIC DNA]</scope>
    <source>
        <strain evidence="2 3">cv. Zhongwan 6</strain>
    </source>
</reference>
<organism evidence="2 3">
    <name type="scientific">Pisum sativum</name>
    <name type="common">Garden pea</name>
    <name type="synonym">Lathyrus oleraceus</name>
    <dbReference type="NCBI Taxonomy" id="3888"/>
    <lineage>
        <taxon>Eukaryota</taxon>
        <taxon>Viridiplantae</taxon>
        <taxon>Streptophyta</taxon>
        <taxon>Embryophyta</taxon>
        <taxon>Tracheophyta</taxon>
        <taxon>Spermatophyta</taxon>
        <taxon>Magnoliopsida</taxon>
        <taxon>eudicotyledons</taxon>
        <taxon>Gunneridae</taxon>
        <taxon>Pentapetalae</taxon>
        <taxon>rosids</taxon>
        <taxon>fabids</taxon>
        <taxon>Fabales</taxon>
        <taxon>Fabaceae</taxon>
        <taxon>Papilionoideae</taxon>
        <taxon>50 kb inversion clade</taxon>
        <taxon>NPAAA clade</taxon>
        <taxon>Hologalegina</taxon>
        <taxon>IRL clade</taxon>
        <taxon>Fabeae</taxon>
        <taxon>Lathyrus</taxon>
    </lineage>
</organism>
<keyword evidence="3" id="KW-1185">Reference proteome</keyword>
<proteinExistence type="predicted"/>
<comment type="caution">
    <text evidence="2">The sequence shown here is derived from an EMBL/GenBank/DDBJ whole genome shotgun (WGS) entry which is preliminary data.</text>
</comment>
<feature type="region of interest" description="Disordered" evidence="1">
    <location>
        <begin position="29"/>
        <end position="69"/>
    </location>
</feature>
<evidence type="ECO:0000313" key="3">
    <source>
        <dbReference type="Proteomes" id="UP001058974"/>
    </source>
</evidence>
<dbReference type="AlphaFoldDB" id="A0A9D4VGU6"/>
<sequence>MSSPFYPAYVSSPPVQAKYILIAYIPKSSRTTTTSTSKTKGKATCLSASSSDSHDIPEIPPPKFQKEEEIPDKGLNQMAVLDSPLMIYHLSVGERDYLNLEPGLTPR</sequence>